<feature type="compositionally biased region" description="Low complexity" evidence="1">
    <location>
        <begin position="162"/>
        <end position="171"/>
    </location>
</feature>
<name>A0A9Q1K0N6_9CARY</name>
<dbReference type="OrthoDB" id="1934703at2759"/>
<reference evidence="2" key="1">
    <citation type="submission" date="2022-04" db="EMBL/GenBank/DDBJ databases">
        <title>Carnegiea gigantea Genome sequencing and assembly v2.</title>
        <authorList>
            <person name="Copetti D."/>
            <person name="Sanderson M.J."/>
            <person name="Burquez A."/>
            <person name="Wojciechowski M.F."/>
        </authorList>
    </citation>
    <scope>NUCLEOTIDE SEQUENCE</scope>
    <source>
        <strain evidence="2">SGP5-SGP5p</strain>
        <tissue evidence="2">Aerial part</tissue>
    </source>
</reference>
<dbReference type="Proteomes" id="UP001153076">
    <property type="component" value="Unassembled WGS sequence"/>
</dbReference>
<sequence length="180" mass="20261">MGNSEKCKCQRNDVLKVHEPLVRVLRPIDGDDKPTMAYIYEAMVRAKHAIKDNCRYYQIYWDVIDKRWNFQLHSDLHAASETKLCQEQLTDSFTPIDLENIIDDSDPINLWLSGKERPIFEEEDGTMNIKDDEDRQLGVSCPFRYSVDQQSEGIQNSGSGGDLSPPSSCDGSGDGGNGGN</sequence>
<organism evidence="2 3">
    <name type="scientific">Carnegiea gigantea</name>
    <dbReference type="NCBI Taxonomy" id="171969"/>
    <lineage>
        <taxon>Eukaryota</taxon>
        <taxon>Viridiplantae</taxon>
        <taxon>Streptophyta</taxon>
        <taxon>Embryophyta</taxon>
        <taxon>Tracheophyta</taxon>
        <taxon>Spermatophyta</taxon>
        <taxon>Magnoliopsida</taxon>
        <taxon>eudicotyledons</taxon>
        <taxon>Gunneridae</taxon>
        <taxon>Pentapetalae</taxon>
        <taxon>Caryophyllales</taxon>
        <taxon>Cactineae</taxon>
        <taxon>Cactaceae</taxon>
        <taxon>Cactoideae</taxon>
        <taxon>Echinocereeae</taxon>
        <taxon>Carnegiea</taxon>
    </lineage>
</organism>
<gene>
    <name evidence="2" type="ORF">Cgig2_031610</name>
</gene>
<evidence type="ECO:0000313" key="2">
    <source>
        <dbReference type="EMBL" id="KAJ8434364.1"/>
    </source>
</evidence>
<evidence type="ECO:0000313" key="3">
    <source>
        <dbReference type="Proteomes" id="UP001153076"/>
    </source>
</evidence>
<accession>A0A9Q1K0N6</accession>
<comment type="caution">
    <text evidence="2">The sequence shown here is derived from an EMBL/GenBank/DDBJ whole genome shotgun (WGS) entry which is preliminary data.</text>
</comment>
<evidence type="ECO:0000256" key="1">
    <source>
        <dbReference type="SAM" id="MobiDB-lite"/>
    </source>
</evidence>
<proteinExistence type="predicted"/>
<feature type="region of interest" description="Disordered" evidence="1">
    <location>
        <begin position="150"/>
        <end position="180"/>
    </location>
</feature>
<dbReference type="AlphaFoldDB" id="A0A9Q1K0N6"/>
<keyword evidence="3" id="KW-1185">Reference proteome</keyword>
<protein>
    <submittedName>
        <fullName evidence="2">Uncharacterized protein</fullName>
    </submittedName>
</protein>
<dbReference type="EMBL" id="JAKOGI010000481">
    <property type="protein sequence ID" value="KAJ8434364.1"/>
    <property type="molecule type" value="Genomic_DNA"/>
</dbReference>